<keyword evidence="2" id="KW-1185">Reference proteome</keyword>
<dbReference type="AlphaFoldDB" id="A0A7T8HFL1"/>
<name>A0A7T8HFL1_CALRO</name>
<dbReference type="OrthoDB" id="6382074at2759"/>
<feature type="non-terminal residue" evidence="1">
    <location>
        <position position="1"/>
    </location>
</feature>
<feature type="non-terminal residue" evidence="1">
    <location>
        <position position="104"/>
    </location>
</feature>
<evidence type="ECO:0000313" key="2">
    <source>
        <dbReference type="Proteomes" id="UP000595437"/>
    </source>
</evidence>
<dbReference type="SUPFAM" id="SSF53098">
    <property type="entry name" value="Ribonuclease H-like"/>
    <property type="match status" value="1"/>
</dbReference>
<gene>
    <name evidence="1" type="ORF">FKW44_009622</name>
</gene>
<protein>
    <recommendedName>
        <fullName evidence="3">Transposase</fullName>
    </recommendedName>
</protein>
<reference evidence="2" key="1">
    <citation type="submission" date="2021-01" db="EMBL/GenBank/DDBJ databases">
        <title>Caligus Genome Assembly.</title>
        <authorList>
            <person name="Gallardo-Escarate C."/>
        </authorList>
    </citation>
    <scope>NUCLEOTIDE SEQUENCE [LARGE SCALE GENOMIC DNA]</scope>
</reference>
<sequence>DEVKAILQNVELVSTTADSWTSHRRSFLGCTVHWIDPNTLERKAATLACRELMEKQTGRLLARNLTDIFAEFSLLDKITHCTTDNGRNYVAAFEHFAADSTTRL</sequence>
<evidence type="ECO:0000313" key="1">
    <source>
        <dbReference type="EMBL" id="QQP49094.1"/>
    </source>
</evidence>
<dbReference type="PANTHER" id="PTHR47501:SF5">
    <property type="entry name" value="HAT C-TERMINAL DIMERISATION DOMAIN-CONTAINING PROTEIN"/>
    <property type="match status" value="1"/>
</dbReference>
<dbReference type="InterPro" id="IPR012337">
    <property type="entry name" value="RNaseH-like_sf"/>
</dbReference>
<organism evidence="1 2">
    <name type="scientific">Caligus rogercresseyi</name>
    <name type="common">Sea louse</name>
    <dbReference type="NCBI Taxonomy" id="217165"/>
    <lineage>
        <taxon>Eukaryota</taxon>
        <taxon>Metazoa</taxon>
        <taxon>Ecdysozoa</taxon>
        <taxon>Arthropoda</taxon>
        <taxon>Crustacea</taxon>
        <taxon>Multicrustacea</taxon>
        <taxon>Hexanauplia</taxon>
        <taxon>Copepoda</taxon>
        <taxon>Siphonostomatoida</taxon>
        <taxon>Caligidae</taxon>
        <taxon>Caligus</taxon>
    </lineage>
</organism>
<dbReference type="EMBL" id="CP045895">
    <property type="protein sequence ID" value="QQP49094.1"/>
    <property type="molecule type" value="Genomic_DNA"/>
</dbReference>
<evidence type="ECO:0008006" key="3">
    <source>
        <dbReference type="Google" id="ProtNLM"/>
    </source>
</evidence>
<proteinExistence type="predicted"/>
<dbReference type="Proteomes" id="UP000595437">
    <property type="component" value="Chromosome 6"/>
</dbReference>
<dbReference type="PANTHER" id="PTHR47501">
    <property type="entry name" value="TRANSPOSASE-RELATED"/>
    <property type="match status" value="1"/>
</dbReference>
<accession>A0A7T8HFL1</accession>